<dbReference type="GO" id="GO:0006013">
    <property type="term" value="P:mannose metabolic process"/>
    <property type="evidence" value="ECO:0007669"/>
    <property type="project" value="InterPro"/>
</dbReference>
<dbReference type="InterPro" id="IPR011013">
    <property type="entry name" value="Gal_mutarotase_sf_dom"/>
</dbReference>
<dbReference type="PANTHER" id="PTHR46017">
    <property type="entry name" value="ALPHA-MANNOSIDASE 2C1"/>
    <property type="match status" value="1"/>
</dbReference>
<dbReference type="InterPro" id="IPR015341">
    <property type="entry name" value="Glyco_hydro_38_cen"/>
</dbReference>
<dbReference type="Proteomes" id="UP000244896">
    <property type="component" value="Chromosome"/>
</dbReference>
<name>A0A2U8E5U5_9BACT</name>
<evidence type="ECO:0000313" key="7">
    <source>
        <dbReference type="Proteomes" id="UP000244896"/>
    </source>
</evidence>
<keyword evidence="2" id="KW-0479">Metal-binding</keyword>
<evidence type="ECO:0000256" key="2">
    <source>
        <dbReference type="ARBA" id="ARBA00022723"/>
    </source>
</evidence>
<keyword evidence="4" id="KW-0326">Glycosidase</keyword>
<dbReference type="Pfam" id="PF07748">
    <property type="entry name" value="Glyco_hydro_38C"/>
    <property type="match status" value="1"/>
</dbReference>
<reference evidence="6 7" key="1">
    <citation type="journal article" date="2018" name="Syst. Appl. Microbiol.">
        <title>Ereboglobus luteus gen. nov. sp. nov. from cockroach guts, and new insights into the oxygen relationship of the genera Opitutus and Didymococcus (Verrucomicrobia: Opitutaceae).</title>
        <authorList>
            <person name="Tegtmeier D."/>
            <person name="Belitz A."/>
            <person name="Radek R."/>
            <person name="Heimerl T."/>
            <person name="Brune A."/>
        </authorList>
    </citation>
    <scope>NUCLEOTIDE SEQUENCE [LARGE SCALE GENOMIC DNA]</scope>
    <source>
        <strain evidence="6 7">Ho45</strain>
    </source>
</reference>
<evidence type="ECO:0000313" key="6">
    <source>
        <dbReference type="EMBL" id="AWI10221.1"/>
    </source>
</evidence>
<dbReference type="InterPro" id="IPR028995">
    <property type="entry name" value="Glyco_hydro_57/38_cen_sf"/>
</dbReference>
<accession>A0A2U8E5U5</accession>
<dbReference type="EMBL" id="CP023004">
    <property type="protein sequence ID" value="AWI10221.1"/>
    <property type="molecule type" value="Genomic_DNA"/>
</dbReference>
<dbReference type="RefSeq" id="WP_108826124.1">
    <property type="nucleotide sequence ID" value="NZ_CP023004.1"/>
</dbReference>
<dbReference type="SMART" id="SM00872">
    <property type="entry name" value="Alpha-mann_mid"/>
    <property type="match status" value="1"/>
</dbReference>
<dbReference type="OrthoDB" id="9772207at2"/>
<gene>
    <name evidence="6" type="ORF">CKA38_14050</name>
</gene>
<dbReference type="GO" id="GO:0009313">
    <property type="term" value="P:oligosaccharide catabolic process"/>
    <property type="evidence" value="ECO:0007669"/>
    <property type="project" value="TreeGrafter"/>
</dbReference>
<keyword evidence="3" id="KW-0378">Hydrolase</keyword>
<dbReference type="SUPFAM" id="SSF88688">
    <property type="entry name" value="Families 57/38 glycoside transferase middle domain"/>
    <property type="match status" value="1"/>
</dbReference>
<dbReference type="AlphaFoldDB" id="A0A2U8E5U5"/>
<proteinExistence type="inferred from homology"/>
<dbReference type="InterPro" id="IPR011330">
    <property type="entry name" value="Glyco_hydro/deAcase_b/a-brl"/>
</dbReference>
<dbReference type="PANTHER" id="PTHR46017:SF1">
    <property type="entry name" value="ALPHA-MANNOSIDASE 2C1"/>
    <property type="match status" value="1"/>
</dbReference>
<dbReference type="InterPro" id="IPR011682">
    <property type="entry name" value="Glyco_hydro_38_C"/>
</dbReference>
<evidence type="ECO:0000256" key="4">
    <source>
        <dbReference type="ARBA" id="ARBA00023295"/>
    </source>
</evidence>
<keyword evidence="7" id="KW-1185">Reference proteome</keyword>
<dbReference type="GO" id="GO:0030246">
    <property type="term" value="F:carbohydrate binding"/>
    <property type="evidence" value="ECO:0007669"/>
    <property type="project" value="InterPro"/>
</dbReference>
<dbReference type="KEGG" id="elut:CKA38_14050"/>
<dbReference type="GO" id="GO:0004559">
    <property type="term" value="F:alpha-mannosidase activity"/>
    <property type="evidence" value="ECO:0007669"/>
    <property type="project" value="InterPro"/>
</dbReference>
<dbReference type="InterPro" id="IPR037094">
    <property type="entry name" value="Glyco_hydro_38_cen_sf"/>
</dbReference>
<evidence type="ECO:0000259" key="5">
    <source>
        <dbReference type="SMART" id="SM00872"/>
    </source>
</evidence>
<dbReference type="GO" id="GO:0046872">
    <property type="term" value="F:metal ion binding"/>
    <property type="evidence" value="ECO:0007669"/>
    <property type="project" value="UniProtKB-KW"/>
</dbReference>
<protein>
    <submittedName>
        <fullName evidence="6">Alpha-mannosidase</fullName>
    </submittedName>
</protein>
<dbReference type="SUPFAM" id="SSF88713">
    <property type="entry name" value="Glycoside hydrolase/deacetylase"/>
    <property type="match status" value="1"/>
</dbReference>
<evidence type="ECO:0000256" key="1">
    <source>
        <dbReference type="ARBA" id="ARBA00009792"/>
    </source>
</evidence>
<dbReference type="Gene3D" id="1.20.1270.50">
    <property type="entry name" value="Glycoside hydrolase family 38, central domain"/>
    <property type="match status" value="1"/>
</dbReference>
<feature type="domain" description="Glycoside hydrolase family 38 central" evidence="5">
    <location>
        <begin position="517"/>
        <end position="588"/>
    </location>
</feature>
<dbReference type="CDD" id="cd10789">
    <property type="entry name" value="GH38N_AMII_ER_cytosolic"/>
    <property type="match status" value="1"/>
</dbReference>
<dbReference type="Gene3D" id="3.20.110.10">
    <property type="entry name" value="Glycoside hydrolase 38, N terminal domain"/>
    <property type="match status" value="1"/>
</dbReference>
<organism evidence="6 7">
    <name type="scientific">Ereboglobus luteus</name>
    <dbReference type="NCBI Taxonomy" id="1796921"/>
    <lineage>
        <taxon>Bacteria</taxon>
        <taxon>Pseudomonadati</taxon>
        <taxon>Verrucomicrobiota</taxon>
        <taxon>Opitutia</taxon>
        <taxon>Opitutales</taxon>
        <taxon>Opitutaceae</taxon>
        <taxon>Ereboglobus</taxon>
    </lineage>
</organism>
<dbReference type="InterPro" id="IPR000602">
    <property type="entry name" value="Glyco_hydro_38_N"/>
</dbReference>
<dbReference type="Pfam" id="PF01074">
    <property type="entry name" value="Glyco_hydro_38N"/>
    <property type="match status" value="1"/>
</dbReference>
<dbReference type="SUPFAM" id="SSF74650">
    <property type="entry name" value="Galactose mutarotase-like"/>
    <property type="match status" value="1"/>
</dbReference>
<sequence length="1009" mass="113114">MLTKSFLTQLIPPRIGEVLRRLQADIWTEVEGDIVVRQTESSMDYRRIDELADADFSLAPEGRFFWGPKYAQRWFRLELPEVAGSGGVYLHWRDQAEATAYRDGVPVAGIDLAHPYCPLGKGARALWIESVCIRSGIWLDGNALALAEDGSEYEPPRLLRRNDLAWSLYHDLRVLLDIMEADMADTQPGLKKSLTDPVRHTPSFQRATPLFRRWCMRLDDAIDVFDAEGPEAFQKQLAAIYCDFPADPQSLRAVLTGHAHIDLVWLWPERVGEFKAVHTWATQVRLLGEYPEYKFGYSQPASYEAVERKTPALYNRVRELIGEGRWEATGASYVESDTQLPCGEALLRSLRLGQRRFIKLRGEPARVFWLPDVFGYSGCVPQLLKAVGVTGFFTCKLSWSTINRFPHTSFRWRGFDGSEVTSHIVRLHDYNESVGLRNLREDSLQHQQAAVHPEYLVPTGYGDGGGGPTEEMCERARRLANLAGSPRTGWGGIEEFFQRLDAVKDRLPVAAGELMLELHRGIFTTHGRMKAAFRALERALQTQEAVYAAGGAGPVPEHAWERLIFAQFHDCIPGSSIWEVYAETIPELEKLGADAMSDAVAKLGGTEGADRKPCLFNPLPLPRVWRDESEYYSIPPLSGAPFSSLDRLEVDRPEASSLQLKNRRVRAAFSNDGRINTLIVDDREVSLVPGPVLRGYFDHPATNDAWDLDRPSLVAGVTPERTSKQPVIEQTETSASISFEYTLRSSHIIIKYLLHGHESVLRIVYDIDWREPQMCLKGLFPTGYLGKQVRYGTPYGSVLRSQSPGYEREEAAWEVSASRWLVVMDDAQREGLFVVAEAKYGVTVSEGCVGVSLLRSALVTEADFHPKIRSLQDRPRFSDMHRHEISLAIGRFDCELPATEQPAALADLLFTPCLNYSGNPVSGGFLGVEEAPTLLPAWCEPLGKGWALRMHETDGRRGVASLKIAPGWRAAICDVDKEPDRAALTAEILNVPYEPYKIITICFQRDAGQ</sequence>
<dbReference type="Pfam" id="PF09261">
    <property type="entry name" value="Alpha-mann_mid"/>
    <property type="match status" value="1"/>
</dbReference>
<evidence type="ECO:0000256" key="3">
    <source>
        <dbReference type="ARBA" id="ARBA00022801"/>
    </source>
</evidence>
<dbReference type="Gene3D" id="2.70.98.30">
    <property type="entry name" value="Golgi alpha-mannosidase II, domain 4"/>
    <property type="match status" value="1"/>
</dbReference>
<comment type="similarity">
    <text evidence="1">Belongs to the glycosyl hydrolase 38 family.</text>
</comment>
<dbReference type="InterPro" id="IPR027291">
    <property type="entry name" value="Glyco_hydro_38_N_sf"/>
</dbReference>